<dbReference type="OrthoDB" id="10667438at2759"/>
<organism evidence="1 2">
    <name type="scientific">Vairimorpha apis BRL 01</name>
    <dbReference type="NCBI Taxonomy" id="1037528"/>
    <lineage>
        <taxon>Eukaryota</taxon>
        <taxon>Fungi</taxon>
        <taxon>Fungi incertae sedis</taxon>
        <taxon>Microsporidia</taxon>
        <taxon>Nosematidae</taxon>
        <taxon>Vairimorpha</taxon>
    </lineage>
</organism>
<sequence>MDEEIKKYKIYFTKHLQNKKDYTSKLNKYYNIILSYIYKNYKHISNVMNSSLVFYIFLVDKNKINMYSSSDINKIFYLENILNNSLCNDQYDTSEEDVYCSEHNSNNNYDIVSLNTNVNLLNYHPLILSNLDKKEKLIKMIVNKLMLAIKIDLFRQNKSNIFIDYYEMIKNSLKTQVNTKQTSEIKRKTHRGGFKKKIKNFKKKLFKKNLL</sequence>
<accession>T0LBL3</accession>
<proteinExistence type="predicted"/>
<dbReference type="AlphaFoldDB" id="T0LBL3"/>
<reference evidence="1 2" key="1">
    <citation type="journal article" date="2013" name="BMC Genomics">
        <title>Genome sequencing and comparative genomics of honey bee microsporidia, Nosema apis reveal novel insights into host-parasite interactions.</title>
        <authorList>
            <person name="Chen Yp."/>
            <person name="Pettis J.S."/>
            <person name="Zhao Y."/>
            <person name="Liu X."/>
            <person name="Tallon L.J."/>
            <person name="Sadzewicz L.D."/>
            <person name="Li R."/>
            <person name="Zheng H."/>
            <person name="Huang S."/>
            <person name="Zhang X."/>
            <person name="Hamilton M.C."/>
            <person name="Pernal S.F."/>
            <person name="Melathopoulos A.P."/>
            <person name="Yan X."/>
            <person name="Evans J.D."/>
        </authorList>
    </citation>
    <scope>NUCLEOTIDE SEQUENCE [LARGE SCALE GENOMIC DNA]</scope>
    <source>
        <strain evidence="1 2">BRL 01</strain>
    </source>
</reference>
<dbReference type="HOGENOM" id="CLU_1305172_0_0_1"/>
<keyword evidence="2" id="KW-1185">Reference proteome</keyword>
<dbReference type="EMBL" id="KE647099">
    <property type="protein sequence ID" value="EQB61738.1"/>
    <property type="molecule type" value="Genomic_DNA"/>
</dbReference>
<gene>
    <name evidence="1" type="ORF">NAPIS_ORF00685</name>
</gene>
<dbReference type="VEuPathDB" id="MicrosporidiaDB:NAPIS_ORF00685"/>
<protein>
    <submittedName>
        <fullName evidence="1">Uncharacterized protein</fullName>
    </submittedName>
</protein>
<evidence type="ECO:0000313" key="1">
    <source>
        <dbReference type="EMBL" id="EQB61738.1"/>
    </source>
</evidence>
<evidence type="ECO:0000313" key="2">
    <source>
        <dbReference type="Proteomes" id="UP000053780"/>
    </source>
</evidence>
<name>T0LBL3_9MICR</name>
<dbReference type="Proteomes" id="UP000053780">
    <property type="component" value="Unassembled WGS sequence"/>
</dbReference>